<dbReference type="GO" id="GO:0008168">
    <property type="term" value="F:methyltransferase activity"/>
    <property type="evidence" value="ECO:0007669"/>
    <property type="project" value="UniProtKB-KW"/>
</dbReference>
<organism evidence="4 5">
    <name type="scientific">Pseudoprimorskyibacter insulae</name>
    <dbReference type="NCBI Taxonomy" id="1695997"/>
    <lineage>
        <taxon>Bacteria</taxon>
        <taxon>Pseudomonadati</taxon>
        <taxon>Pseudomonadota</taxon>
        <taxon>Alphaproteobacteria</taxon>
        <taxon>Rhodobacterales</taxon>
        <taxon>Paracoccaceae</taxon>
        <taxon>Pseudoprimorskyibacter</taxon>
    </lineage>
</organism>
<dbReference type="InterPro" id="IPR006342">
    <property type="entry name" value="FkbM_mtfrase"/>
</dbReference>
<dbReference type="SUPFAM" id="SSF53335">
    <property type="entry name" value="S-adenosyl-L-methionine-dependent methyltransferases"/>
    <property type="match status" value="1"/>
</dbReference>
<dbReference type="AlphaFoldDB" id="A0A2R8AWS4"/>
<dbReference type="InterPro" id="IPR029063">
    <property type="entry name" value="SAM-dependent_MTases_sf"/>
</dbReference>
<keyword evidence="1" id="KW-0489">Methyltransferase</keyword>
<keyword evidence="2" id="KW-0949">S-adenosyl-L-methionine</keyword>
<sequence>MDAIDMGVEFVKSRGMYFPKAPFLTGRPRKALRLGTYDHQKAEAALRVIRSDDRVLELGAGIGFLSTLLATKRQVQSIHCYDANPKLVRYIREVHVANGVVQAQVHNAVLSAEAGDPVPFYERDHFLDSSLDASDEPPLAEHQVTRATLAEAMETARPTALISDLSGAEAKVLIGTDLTALRLAIIELDTAALGQTGVQTIFDTMADAGLTYFPRASDKKVVTFLKGW</sequence>
<dbReference type="InterPro" id="IPR007848">
    <property type="entry name" value="Small_mtfrase_dom"/>
</dbReference>
<dbReference type="CDD" id="cd02440">
    <property type="entry name" value="AdoMet_MTases"/>
    <property type="match status" value="1"/>
</dbReference>
<feature type="domain" description="Methyltransferase small" evidence="3">
    <location>
        <begin position="52"/>
        <end position="110"/>
    </location>
</feature>
<dbReference type="NCBIfam" id="TIGR01444">
    <property type="entry name" value="fkbM_fam"/>
    <property type="match status" value="1"/>
</dbReference>
<dbReference type="RefSeq" id="WP_245897841.1">
    <property type="nucleotide sequence ID" value="NZ_OMOJ01000004.1"/>
</dbReference>
<dbReference type="Gene3D" id="3.40.50.150">
    <property type="entry name" value="Vaccinia Virus protein VP39"/>
    <property type="match status" value="1"/>
</dbReference>
<dbReference type="GO" id="GO:0032259">
    <property type="term" value="P:methylation"/>
    <property type="evidence" value="ECO:0007669"/>
    <property type="project" value="UniProtKB-KW"/>
</dbReference>
<evidence type="ECO:0000313" key="5">
    <source>
        <dbReference type="Proteomes" id="UP000244904"/>
    </source>
</evidence>
<dbReference type="Pfam" id="PF05175">
    <property type="entry name" value="MTS"/>
    <property type="match status" value="1"/>
</dbReference>
<gene>
    <name evidence="4" type="ORF">PRI8871_02306</name>
</gene>
<name>A0A2R8AWS4_9RHOB</name>
<dbReference type="Proteomes" id="UP000244904">
    <property type="component" value="Unassembled WGS sequence"/>
</dbReference>
<protein>
    <recommendedName>
        <fullName evidence="3">Methyltransferase small domain-containing protein</fullName>
    </recommendedName>
</protein>
<dbReference type="EMBL" id="OMOJ01000004">
    <property type="protein sequence ID" value="SPF80496.1"/>
    <property type="molecule type" value="Genomic_DNA"/>
</dbReference>
<evidence type="ECO:0000313" key="4">
    <source>
        <dbReference type="EMBL" id="SPF80496.1"/>
    </source>
</evidence>
<proteinExistence type="predicted"/>
<accession>A0A2R8AWS4</accession>
<evidence type="ECO:0000256" key="1">
    <source>
        <dbReference type="ARBA" id="ARBA00022603"/>
    </source>
</evidence>
<keyword evidence="5" id="KW-1185">Reference proteome</keyword>
<evidence type="ECO:0000256" key="2">
    <source>
        <dbReference type="ARBA" id="ARBA00022691"/>
    </source>
</evidence>
<keyword evidence="1" id="KW-0808">Transferase</keyword>
<reference evidence="5" key="1">
    <citation type="submission" date="2018-03" db="EMBL/GenBank/DDBJ databases">
        <authorList>
            <person name="Rodrigo-Torres L."/>
            <person name="Arahal R. D."/>
            <person name="Lucena T."/>
        </authorList>
    </citation>
    <scope>NUCLEOTIDE SEQUENCE [LARGE SCALE GENOMIC DNA]</scope>
    <source>
        <strain evidence="5">CECT 8871</strain>
    </source>
</reference>
<evidence type="ECO:0000259" key="3">
    <source>
        <dbReference type="Pfam" id="PF05175"/>
    </source>
</evidence>